<protein>
    <recommendedName>
        <fullName evidence="3 6">Adenylosuccinate lyase</fullName>
        <shortName evidence="6">ASL</shortName>
        <ecNumber evidence="2 6">4.3.2.2</ecNumber>
    </recommendedName>
    <alternativeName>
        <fullName evidence="5 6">Adenylosuccinase</fullName>
    </alternativeName>
</protein>
<dbReference type="Gene3D" id="1.20.200.10">
    <property type="entry name" value="Fumarase/aspartase (Central domain)"/>
    <property type="match status" value="2"/>
</dbReference>
<dbReference type="InterPro" id="IPR019468">
    <property type="entry name" value="AdenyloSucc_lyase_C"/>
</dbReference>
<dbReference type="RefSeq" id="XP_024405774.1">
    <property type="nucleotide sequence ID" value="XM_024549434.1"/>
</dbReference>
<dbReference type="InterPro" id="IPR020557">
    <property type="entry name" value="Fumarate_lyase_CS"/>
</dbReference>
<comment type="similarity">
    <text evidence="1 6">Belongs to the lyase 1 family. Adenylosuccinate lyase subfamily.</text>
</comment>
<comment type="pathway">
    <text evidence="6">Purine metabolism; AMP biosynthesis via de novo pathway; AMP from IMP: step 2/2.</text>
</comment>
<comment type="catalytic activity">
    <reaction evidence="6">
        <text>(2S)-2-[5-amino-1-(5-phospho-beta-D-ribosyl)imidazole-4-carboxamido]succinate = 5-amino-1-(5-phospho-beta-D-ribosyl)imidazole-4-carboxamide + fumarate</text>
        <dbReference type="Rhea" id="RHEA:23920"/>
        <dbReference type="ChEBI" id="CHEBI:29806"/>
        <dbReference type="ChEBI" id="CHEBI:58443"/>
        <dbReference type="ChEBI" id="CHEBI:58475"/>
        <dbReference type="EC" id="4.3.2.2"/>
    </reaction>
</comment>
<feature type="domain" description="Adenylosuccinate lyase C-terminal" evidence="7">
    <location>
        <begin position="420"/>
        <end position="504"/>
    </location>
</feature>
<dbReference type="PANTHER" id="PTHR43172:SF1">
    <property type="entry name" value="ADENYLOSUCCINATE LYASE"/>
    <property type="match status" value="1"/>
</dbReference>
<evidence type="ECO:0000313" key="9">
    <source>
        <dbReference type="Proteomes" id="UP000054821"/>
    </source>
</evidence>
<dbReference type="GO" id="GO:0006189">
    <property type="term" value="P:'de novo' IMP biosynthetic process"/>
    <property type="evidence" value="ECO:0007669"/>
    <property type="project" value="UniProtKB-UniPathway"/>
</dbReference>
<dbReference type="InterPro" id="IPR008948">
    <property type="entry name" value="L-Aspartase-like"/>
</dbReference>
<dbReference type="PROSITE" id="PS00163">
    <property type="entry name" value="FUMARATE_LYASES"/>
    <property type="match status" value="1"/>
</dbReference>
<dbReference type="Pfam" id="PF00206">
    <property type="entry name" value="Lyase_1"/>
    <property type="match status" value="2"/>
</dbReference>
<dbReference type="InterPro" id="IPR000362">
    <property type="entry name" value="Fumarate_lyase_fam"/>
</dbReference>
<dbReference type="PRINTS" id="PR00149">
    <property type="entry name" value="FUMRATELYASE"/>
</dbReference>
<proteinExistence type="inferred from homology"/>
<dbReference type="STRING" id="398673.A0A2P4ZQB6"/>
<dbReference type="InterPro" id="IPR022761">
    <property type="entry name" value="Fumarate_lyase_N"/>
</dbReference>
<dbReference type="EMBL" id="JPDN02000013">
    <property type="protein sequence ID" value="PON26476.1"/>
    <property type="molecule type" value="Genomic_DNA"/>
</dbReference>
<dbReference type="CDD" id="cd03302">
    <property type="entry name" value="Adenylsuccinate_lyase_2"/>
    <property type="match status" value="1"/>
</dbReference>
<keyword evidence="9" id="KW-1185">Reference proteome</keyword>
<dbReference type="GeneID" id="29987808"/>
<reference evidence="8 9" key="1">
    <citation type="journal article" date="2016" name="Genome Announc.">
        <title>Draft Whole-Genome Sequence of Trichoderma gamsii T6085, a Promising Biocontrol Agent of Fusarium Head Blight on Wheat.</title>
        <authorList>
            <person name="Baroncelli R."/>
            <person name="Zapparata A."/>
            <person name="Piaggeschi G."/>
            <person name="Sarrocco S."/>
            <person name="Vannacci G."/>
        </authorList>
    </citation>
    <scope>NUCLEOTIDE SEQUENCE [LARGE SCALE GENOMIC DNA]</scope>
    <source>
        <strain evidence="8 9">T6085</strain>
    </source>
</reference>
<sequence>MAEQQIQELQKQIEQLKASQKSPYDVYQTSLTSRYCSAEMTQLFSQRSRHSTWRKLWLGLAEAEHELGIDTITPQALEEMKAHLIVTDEDFEAARIEERIRRHDVMAHVHAFGLVAPAAAGVIHYGATSCYVTDNAELILQAKALDLLIQKLSKVISNLKAFSLQWKSEPTLAYTHLQSAQPITVGRRSAQWLQDLTFDLENLETVRANLKFRGAQGTTGTQASFLEMYVHTCGIKHACQTQTTSQSTNRPIHSFQGDHAKCDKLNGILCKKFGFPACYDISTQTYTRKVDLIIAQAVAGIGASAHKIANDIRLLANFKEIEEPFEAKQIGSSAMAYKRNPMRSERICSLSRALMSKPASFANTLSTQWMERTLDDSAIRRMDIPEMMLLAEAVLIGLDNVTDGLVVYPARIRSRFLEELPFMVTEAIIMKIVAKGGSRQEAHEEIRVISRQAASVVKMEGKPNDLIERIRNTEYFKPIWDELDGMMKPELYVGRSVEIVERYCGAGGPVEKLLAPYKEYLAQSTTAQLNV</sequence>
<accession>A0A2P4ZQB6</accession>
<comment type="caution">
    <text evidence="8">The sequence shown here is derived from an EMBL/GenBank/DDBJ whole genome shotgun (WGS) entry which is preliminary data.</text>
</comment>
<evidence type="ECO:0000313" key="8">
    <source>
        <dbReference type="EMBL" id="PON26476.1"/>
    </source>
</evidence>
<dbReference type="AlphaFoldDB" id="A0A2P4ZQB6"/>
<dbReference type="NCBIfam" id="TIGR00928">
    <property type="entry name" value="purB"/>
    <property type="match status" value="1"/>
</dbReference>
<evidence type="ECO:0000256" key="1">
    <source>
        <dbReference type="ARBA" id="ARBA00008273"/>
    </source>
</evidence>
<dbReference type="UniPathway" id="UPA00074">
    <property type="reaction ID" value="UER00132"/>
</dbReference>
<keyword evidence="6" id="KW-0658">Purine biosynthesis</keyword>
<keyword evidence="4 6" id="KW-0456">Lyase</keyword>
<gene>
    <name evidence="8" type="ORF">TGAM01_v204486</name>
</gene>
<dbReference type="UniPathway" id="UPA00075">
    <property type="reaction ID" value="UER00336"/>
</dbReference>
<evidence type="ECO:0000256" key="6">
    <source>
        <dbReference type="RuleBase" id="RU361172"/>
    </source>
</evidence>
<organism evidence="8 9">
    <name type="scientific">Trichoderma gamsii</name>
    <dbReference type="NCBI Taxonomy" id="398673"/>
    <lineage>
        <taxon>Eukaryota</taxon>
        <taxon>Fungi</taxon>
        <taxon>Dikarya</taxon>
        <taxon>Ascomycota</taxon>
        <taxon>Pezizomycotina</taxon>
        <taxon>Sordariomycetes</taxon>
        <taxon>Hypocreomycetidae</taxon>
        <taxon>Hypocreales</taxon>
        <taxon>Hypocreaceae</taxon>
        <taxon>Trichoderma</taxon>
    </lineage>
</organism>
<evidence type="ECO:0000256" key="4">
    <source>
        <dbReference type="ARBA" id="ARBA00023239"/>
    </source>
</evidence>
<dbReference type="GO" id="GO:0004018">
    <property type="term" value="F:N6-(1,2-dicarboxyethyl)AMP AMP-lyase (fumarate-forming) activity"/>
    <property type="evidence" value="ECO:0007669"/>
    <property type="project" value="InterPro"/>
</dbReference>
<dbReference type="Proteomes" id="UP000054821">
    <property type="component" value="Unassembled WGS sequence"/>
</dbReference>
<evidence type="ECO:0000256" key="5">
    <source>
        <dbReference type="ARBA" id="ARBA00030717"/>
    </source>
</evidence>
<dbReference type="EC" id="4.3.2.2" evidence="2 6"/>
<dbReference type="GO" id="GO:0044208">
    <property type="term" value="P:'de novo' AMP biosynthetic process"/>
    <property type="evidence" value="ECO:0007669"/>
    <property type="project" value="UniProtKB-UniPathway"/>
</dbReference>
<comment type="catalytic activity">
    <reaction evidence="6">
        <text>N(6)-(1,2-dicarboxyethyl)-AMP = fumarate + AMP</text>
        <dbReference type="Rhea" id="RHEA:16853"/>
        <dbReference type="ChEBI" id="CHEBI:29806"/>
        <dbReference type="ChEBI" id="CHEBI:57567"/>
        <dbReference type="ChEBI" id="CHEBI:456215"/>
        <dbReference type="EC" id="4.3.2.2"/>
    </reaction>
</comment>
<dbReference type="Pfam" id="PF10397">
    <property type="entry name" value="ADSL_C"/>
    <property type="match status" value="1"/>
</dbReference>
<evidence type="ECO:0000256" key="3">
    <source>
        <dbReference type="ARBA" id="ARBA00017058"/>
    </source>
</evidence>
<dbReference type="PANTHER" id="PTHR43172">
    <property type="entry name" value="ADENYLOSUCCINATE LYASE"/>
    <property type="match status" value="1"/>
</dbReference>
<name>A0A2P4ZQB6_9HYPO</name>
<dbReference type="InterPro" id="IPR004769">
    <property type="entry name" value="Pur_lyase"/>
</dbReference>
<dbReference type="SUPFAM" id="SSF48557">
    <property type="entry name" value="L-aspartase-like"/>
    <property type="match status" value="1"/>
</dbReference>
<comment type="pathway">
    <text evidence="6">Purine metabolism; IMP biosynthesis via de novo pathway; 5-amino-1-(5-phospho-D-ribosyl)imidazole-4-carboxamide from 5-amino-1-(5-phospho-D-ribosyl)imidazole-4-carboxylate: step 2/2.</text>
</comment>
<dbReference type="InterPro" id="IPR024083">
    <property type="entry name" value="Fumarase/histidase_N"/>
</dbReference>
<evidence type="ECO:0000259" key="7">
    <source>
        <dbReference type="SMART" id="SM00998"/>
    </source>
</evidence>
<dbReference type="Gene3D" id="1.10.275.10">
    <property type="entry name" value="Fumarase/aspartase (N-terminal domain)"/>
    <property type="match status" value="1"/>
</dbReference>
<evidence type="ECO:0000256" key="2">
    <source>
        <dbReference type="ARBA" id="ARBA00012339"/>
    </source>
</evidence>
<dbReference type="GO" id="GO:0005829">
    <property type="term" value="C:cytosol"/>
    <property type="evidence" value="ECO:0007669"/>
    <property type="project" value="TreeGrafter"/>
</dbReference>
<dbReference type="SMART" id="SM00998">
    <property type="entry name" value="ADSL_C"/>
    <property type="match status" value="1"/>
</dbReference>
<dbReference type="GO" id="GO:0070626">
    <property type="term" value="F:(S)-2-(5-amino-1-(5-phospho-D-ribosyl)imidazole-4-carboxamido) succinate lyase (fumarate-forming) activity"/>
    <property type="evidence" value="ECO:0007669"/>
    <property type="project" value="TreeGrafter"/>
</dbReference>